<dbReference type="Proteomes" id="UP000053573">
    <property type="component" value="Unassembled WGS sequence"/>
</dbReference>
<keyword evidence="5" id="KW-1185">Reference proteome</keyword>
<keyword evidence="2" id="KW-0597">Phosphoprotein</keyword>
<dbReference type="EMBL" id="LDEV01002755">
    <property type="protein sequence ID" value="KLJ07751.1"/>
    <property type="molecule type" value="Genomic_DNA"/>
</dbReference>
<evidence type="ECO:0000313" key="5">
    <source>
        <dbReference type="Proteomes" id="UP000053573"/>
    </source>
</evidence>
<protein>
    <recommendedName>
        <fullName evidence="3">Ketosynthase family 3 (KS3) domain-containing protein</fullName>
    </recommendedName>
</protein>
<comment type="caution">
    <text evidence="4">The sequence shown here is derived from an EMBL/GenBank/DDBJ whole genome shotgun (WGS) entry which is preliminary data.</text>
</comment>
<dbReference type="STRING" id="2060906.A0A0H1BEW2"/>
<gene>
    <name evidence="4" type="ORF">EMPG_16772</name>
</gene>
<dbReference type="GO" id="GO:0006633">
    <property type="term" value="P:fatty acid biosynthetic process"/>
    <property type="evidence" value="ECO:0007669"/>
    <property type="project" value="TreeGrafter"/>
</dbReference>
<dbReference type="SMART" id="SM00825">
    <property type="entry name" value="PKS_KS"/>
    <property type="match status" value="1"/>
</dbReference>
<evidence type="ECO:0000313" key="4">
    <source>
        <dbReference type="EMBL" id="KLJ07751.1"/>
    </source>
</evidence>
<dbReference type="PANTHER" id="PTHR43775">
    <property type="entry name" value="FATTY ACID SYNTHASE"/>
    <property type="match status" value="1"/>
</dbReference>
<dbReference type="SUPFAM" id="SSF53901">
    <property type="entry name" value="Thiolase-like"/>
    <property type="match status" value="1"/>
</dbReference>
<dbReference type="AlphaFoldDB" id="A0A0H1BEW2"/>
<evidence type="ECO:0000256" key="2">
    <source>
        <dbReference type="ARBA" id="ARBA00022553"/>
    </source>
</evidence>
<dbReference type="InterPro" id="IPR016039">
    <property type="entry name" value="Thiolase-like"/>
</dbReference>
<dbReference type="PANTHER" id="PTHR43775:SF21">
    <property type="entry name" value="NON-REDUCING POLYKETIDE SYNTHASE AUSA-RELATED"/>
    <property type="match status" value="1"/>
</dbReference>
<dbReference type="InterPro" id="IPR050091">
    <property type="entry name" value="PKS_NRPS_Biosynth_Enz"/>
</dbReference>
<dbReference type="Pfam" id="PF02801">
    <property type="entry name" value="Ketoacyl-synt_C"/>
    <property type="match status" value="1"/>
</dbReference>
<organism evidence="4 5">
    <name type="scientific">Blastomyces silverae</name>
    <dbReference type="NCBI Taxonomy" id="2060906"/>
    <lineage>
        <taxon>Eukaryota</taxon>
        <taxon>Fungi</taxon>
        <taxon>Dikarya</taxon>
        <taxon>Ascomycota</taxon>
        <taxon>Pezizomycotina</taxon>
        <taxon>Eurotiomycetes</taxon>
        <taxon>Eurotiomycetidae</taxon>
        <taxon>Onygenales</taxon>
        <taxon>Ajellomycetaceae</taxon>
        <taxon>Blastomyces</taxon>
    </lineage>
</organism>
<dbReference type="GO" id="GO:0004312">
    <property type="term" value="F:fatty acid synthase activity"/>
    <property type="evidence" value="ECO:0007669"/>
    <property type="project" value="TreeGrafter"/>
</dbReference>
<dbReference type="Gene3D" id="3.40.47.10">
    <property type="match status" value="1"/>
</dbReference>
<name>A0A0H1BEW2_9EURO</name>
<keyword evidence="1" id="KW-0596">Phosphopantetheine</keyword>
<evidence type="ECO:0000259" key="3">
    <source>
        <dbReference type="PROSITE" id="PS52004"/>
    </source>
</evidence>
<dbReference type="OrthoDB" id="329835at2759"/>
<proteinExistence type="predicted"/>
<feature type="domain" description="Ketosynthase family 3 (KS3)" evidence="3">
    <location>
        <begin position="1"/>
        <end position="124"/>
    </location>
</feature>
<evidence type="ECO:0000256" key="1">
    <source>
        <dbReference type="ARBA" id="ARBA00022450"/>
    </source>
</evidence>
<accession>A0A0H1BEW2</accession>
<dbReference type="GO" id="GO:0044550">
    <property type="term" value="P:secondary metabolite biosynthetic process"/>
    <property type="evidence" value="ECO:0007669"/>
    <property type="project" value="TreeGrafter"/>
</dbReference>
<sequence>MVIPSWGVISATSVNQNANDSNITLLNEHSQMNIYRKTLQLTGLDADHVSYVEAHGTGTTRGGPLEVGSIRTVFGNSNRPTGQTTYLGYLKSKISHTEATSGLSGLIKVLLIMQKGVIPGQALL</sequence>
<dbReference type="InterPro" id="IPR020841">
    <property type="entry name" value="PKS_Beta-ketoAc_synthase_dom"/>
</dbReference>
<dbReference type="PROSITE" id="PS52004">
    <property type="entry name" value="KS3_2"/>
    <property type="match status" value="1"/>
</dbReference>
<reference evidence="5" key="1">
    <citation type="journal article" date="2015" name="PLoS Genet.">
        <title>The dynamic genome and transcriptome of the human fungal pathogen Blastomyces and close relative Emmonsia.</title>
        <authorList>
            <person name="Munoz J.F."/>
            <person name="Gauthier G.M."/>
            <person name="Desjardins C.A."/>
            <person name="Gallo J.E."/>
            <person name="Holder J."/>
            <person name="Sullivan T.D."/>
            <person name="Marty A.J."/>
            <person name="Carmen J.C."/>
            <person name="Chen Z."/>
            <person name="Ding L."/>
            <person name="Gujja S."/>
            <person name="Magrini V."/>
            <person name="Misas E."/>
            <person name="Mitreva M."/>
            <person name="Priest M."/>
            <person name="Saif S."/>
            <person name="Whiston E.A."/>
            <person name="Young S."/>
            <person name="Zeng Q."/>
            <person name="Goldman W.E."/>
            <person name="Mardis E.R."/>
            <person name="Taylor J.W."/>
            <person name="McEwen J.G."/>
            <person name="Clay O.K."/>
            <person name="Klein B.S."/>
            <person name="Cuomo C.A."/>
        </authorList>
    </citation>
    <scope>NUCLEOTIDE SEQUENCE [LARGE SCALE GENOMIC DNA]</scope>
    <source>
        <strain evidence="5">UAMH 139</strain>
    </source>
</reference>
<dbReference type="InterPro" id="IPR014031">
    <property type="entry name" value="Ketoacyl_synth_C"/>
</dbReference>